<dbReference type="NCBIfam" id="TIGR01051">
    <property type="entry name" value="topA_bact"/>
    <property type="match status" value="1"/>
</dbReference>
<dbReference type="HAMAP" id="MF_00952">
    <property type="entry name" value="Topoisom_1_prok"/>
    <property type="match status" value="1"/>
</dbReference>
<dbReference type="EMBL" id="MFQE01000018">
    <property type="protein sequence ID" value="OGH73768.1"/>
    <property type="molecule type" value="Genomic_DNA"/>
</dbReference>
<comment type="caution">
    <text evidence="12">The sequence shown here is derived from an EMBL/GenBank/DDBJ whole genome shotgun (WGS) entry which is preliminary data.</text>
</comment>
<dbReference type="CDD" id="cd03363">
    <property type="entry name" value="TOPRIM_TopoIA_TopoI"/>
    <property type="match status" value="1"/>
</dbReference>
<dbReference type="InterPro" id="IPR000380">
    <property type="entry name" value="Topo_IA"/>
</dbReference>
<comment type="subunit">
    <text evidence="8">Monomer.</text>
</comment>
<dbReference type="InterPro" id="IPR013826">
    <property type="entry name" value="Topo_IA_cen_sub3"/>
</dbReference>
<dbReference type="PRINTS" id="PR00417">
    <property type="entry name" value="PRTPISMRASEI"/>
</dbReference>
<dbReference type="InterPro" id="IPR003601">
    <property type="entry name" value="Topo_IA_2"/>
</dbReference>
<evidence type="ECO:0000256" key="2">
    <source>
        <dbReference type="ARBA" id="ARBA00009446"/>
    </source>
</evidence>
<dbReference type="Pfam" id="PF01131">
    <property type="entry name" value="Topoisom_bac"/>
    <property type="match status" value="1"/>
</dbReference>
<keyword evidence="3" id="KW-0479">Metal-binding</keyword>
<dbReference type="SMART" id="SM00437">
    <property type="entry name" value="TOP1Ac"/>
    <property type="match status" value="1"/>
</dbReference>
<dbReference type="CDD" id="cd00186">
    <property type="entry name" value="TOP1Ac"/>
    <property type="match status" value="1"/>
</dbReference>
<gene>
    <name evidence="8" type="primary">topA</name>
    <name evidence="12" type="ORF">A3C90_01215</name>
</gene>
<evidence type="ECO:0000256" key="5">
    <source>
        <dbReference type="ARBA" id="ARBA00023029"/>
    </source>
</evidence>
<evidence type="ECO:0000256" key="1">
    <source>
        <dbReference type="ARBA" id="ARBA00000213"/>
    </source>
</evidence>
<dbReference type="InterPro" id="IPR003602">
    <property type="entry name" value="Topo_IA_DNA-bd_dom"/>
</dbReference>
<evidence type="ECO:0000256" key="3">
    <source>
        <dbReference type="ARBA" id="ARBA00022723"/>
    </source>
</evidence>
<organism evidence="12 13">
    <name type="scientific">Candidatus Magasanikbacteria bacterium RIFCSPHIGHO2_02_FULL_51_14</name>
    <dbReference type="NCBI Taxonomy" id="1798683"/>
    <lineage>
        <taxon>Bacteria</taxon>
        <taxon>Candidatus Magasanikiibacteriota</taxon>
    </lineage>
</organism>
<keyword evidence="7 8" id="KW-0413">Isomerase</keyword>
<dbReference type="InterPro" id="IPR025589">
    <property type="entry name" value="Toprim_C_rpt"/>
</dbReference>
<evidence type="ECO:0000313" key="12">
    <source>
        <dbReference type="EMBL" id="OGH73768.1"/>
    </source>
</evidence>
<dbReference type="InterPro" id="IPR023405">
    <property type="entry name" value="Topo_IA_core_domain"/>
</dbReference>
<feature type="site" description="Interaction with DNA" evidence="8">
    <location>
        <position position="493"/>
    </location>
</feature>
<dbReference type="EC" id="5.6.2.1" evidence="8"/>
<dbReference type="STRING" id="1798683.A3C90_01215"/>
<feature type="domain" description="Topo IA-type catalytic" evidence="11">
    <location>
        <begin position="130"/>
        <end position="563"/>
    </location>
</feature>
<dbReference type="InterPro" id="IPR013497">
    <property type="entry name" value="Topo_IA_cen"/>
</dbReference>
<evidence type="ECO:0000256" key="6">
    <source>
        <dbReference type="ARBA" id="ARBA00023125"/>
    </source>
</evidence>
<reference evidence="12 13" key="1">
    <citation type="journal article" date="2016" name="Nat. Commun.">
        <title>Thousands of microbial genomes shed light on interconnected biogeochemical processes in an aquifer system.</title>
        <authorList>
            <person name="Anantharaman K."/>
            <person name="Brown C.T."/>
            <person name="Hug L.A."/>
            <person name="Sharon I."/>
            <person name="Castelle C.J."/>
            <person name="Probst A.J."/>
            <person name="Thomas B.C."/>
            <person name="Singh A."/>
            <person name="Wilkins M.J."/>
            <person name="Karaoz U."/>
            <person name="Brodie E.L."/>
            <person name="Williams K.H."/>
            <person name="Hubbard S.S."/>
            <person name="Banfield J.F."/>
        </authorList>
    </citation>
    <scope>NUCLEOTIDE SEQUENCE [LARGE SCALE GENOMIC DNA]</scope>
</reference>
<feature type="site" description="Interaction with DNA" evidence="8">
    <location>
        <position position="149"/>
    </location>
</feature>
<dbReference type="PROSITE" id="PS50880">
    <property type="entry name" value="TOPRIM"/>
    <property type="match status" value="1"/>
</dbReference>
<proteinExistence type="inferred from homology"/>
<dbReference type="PANTHER" id="PTHR42785">
    <property type="entry name" value="DNA TOPOISOMERASE, TYPE IA, CORE"/>
    <property type="match status" value="1"/>
</dbReference>
<dbReference type="GO" id="GO:0003677">
    <property type="term" value="F:DNA binding"/>
    <property type="evidence" value="ECO:0007669"/>
    <property type="project" value="UniProtKB-KW"/>
</dbReference>
<feature type="active site" description="O-(5'-phospho-DNA)-tyrosine intermediate" evidence="8">
    <location>
        <position position="306"/>
    </location>
</feature>
<feature type="region of interest" description="Disordered" evidence="9">
    <location>
        <begin position="252"/>
        <end position="271"/>
    </location>
</feature>
<feature type="site" description="Interaction with DNA" evidence="8">
    <location>
        <position position="144"/>
    </location>
</feature>
<comment type="similarity">
    <text evidence="2 8">Belongs to the type IA topoisomerase family.</text>
</comment>
<dbReference type="Proteomes" id="UP000177457">
    <property type="component" value="Unassembled WGS sequence"/>
</dbReference>
<keyword evidence="5 8" id="KW-0799">Topoisomerase</keyword>
<dbReference type="Gene3D" id="1.10.290.10">
    <property type="entry name" value="Topoisomerase I, domain 4"/>
    <property type="match status" value="1"/>
</dbReference>
<evidence type="ECO:0000313" key="13">
    <source>
        <dbReference type="Proteomes" id="UP000177457"/>
    </source>
</evidence>
<feature type="site" description="Interaction with DNA" evidence="8">
    <location>
        <position position="140"/>
    </location>
</feature>
<dbReference type="PROSITE" id="PS52039">
    <property type="entry name" value="TOPO_IA_2"/>
    <property type="match status" value="1"/>
</dbReference>
<dbReference type="InterPro" id="IPR005733">
    <property type="entry name" value="TopoI_bac-type"/>
</dbReference>
<feature type="site" description="Interaction with DNA" evidence="8">
    <location>
        <position position="141"/>
    </location>
</feature>
<dbReference type="Gene3D" id="2.70.20.10">
    <property type="entry name" value="Topoisomerase I, domain 3"/>
    <property type="match status" value="1"/>
</dbReference>
<dbReference type="Pfam" id="PF13368">
    <property type="entry name" value="Toprim_C_rpt"/>
    <property type="match status" value="2"/>
</dbReference>
<dbReference type="GO" id="GO:0003917">
    <property type="term" value="F:DNA topoisomerase type I (single strand cut, ATP-independent) activity"/>
    <property type="evidence" value="ECO:0007669"/>
    <property type="project" value="UniProtKB-UniRule"/>
</dbReference>
<evidence type="ECO:0000256" key="8">
    <source>
        <dbReference type="HAMAP-Rule" id="MF_00952"/>
    </source>
</evidence>
<evidence type="ECO:0000259" key="11">
    <source>
        <dbReference type="PROSITE" id="PS52039"/>
    </source>
</evidence>
<feature type="site" description="Interaction with DNA" evidence="8">
    <location>
        <position position="308"/>
    </location>
</feature>
<keyword evidence="4" id="KW-0460">Magnesium</keyword>
<protein>
    <recommendedName>
        <fullName evidence="8">DNA topoisomerase 1</fullName>
        <ecNumber evidence="8">5.6.2.1</ecNumber>
    </recommendedName>
    <alternativeName>
        <fullName evidence="8">DNA topoisomerase I</fullName>
    </alternativeName>
</protein>
<sequence length="766" mass="85419">MPQTLVIVESPTKAKTISKFLGKGFIVESSFGHVRDLPKKKMGVDTEGGTFAPSYIVSPEKKEQVKKLKAAAEKSDKVIFATDEDREGEAISWHLAHLLGIAPKNAERIVFHEITKHAIAEALKRPRAIDEKLVDAQQARRILDRLVGYELSPLLWKKVARGLSAGRVQSVAVRLIVEREREIRNFKTEEYWTIDGLFQNSDAPFAQDLRAALSAIDGAALQKLDIKNKAQADAILSDLKGATYTIKKIEKKEAKRTPPPPFTTSTLQQSANQKLGLSAKQTMRIAQQLYEGVELGGEGSVGLITYMRTDSVNLSQKFLEEAGAFVRNAFGSEYALPSPRVYKTKSKGAQEAHEAIRPADPSRTPESVKAFLEPQQLKLYTLIWNRAVATQMSEARINKTAIDIVSGIYLFRATGQTMLFDGWLRLYPGAAKETMLPELAEGMMLACAQLEPTQHFTEPPARYSDATLVKTLEEYGIGRPSTYAPTIATIEDRGYIVRNEEKRLQPNDIAFIVNDLLVEHFHSVVDYGFTANLEQRLDDIAEGEVAWHPVIKDFYEPFHRTIVEKTAALEKKDVVQARELGVDPASGKPVSVRIGRYGPFVQLGTKDDEEKPTFASLTKDMDIQTVTLPDALKLLSLPRTLGTDADGNDVLVNRGRFGPYVKIKDEYFSIKDKDPYTITLEEALEVVKVEKEKKANKIIKAFGGTSIQILHGRYGPYITDGTKNARMPKDTDPASLTREQCEELLKNAKPARRYNTRKGVSRKKTA</sequence>
<dbReference type="PANTHER" id="PTHR42785:SF1">
    <property type="entry name" value="DNA TOPOISOMERASE"/>
    <property type="match status" value="1"/>
</dbReference>
<dbReference type="InterPro" id="IPR028612">
    <property type="entry name" value="Topoisom_1_IA"/>
</dbReference>
<evidence type="ECO:0000259" key="10">
    <source>
        <dbReference type="PROSITE" id="PS50880"/>
    </source>
</evidence>
<feature type="site" description="Interaction with DNA" evidence="8">
    <location>
        <position position="33"/>
    </location>
</feature>
<dbReference type="InterPro" id="IPR006171">
    <property type="entry name" value="TOPRIM_dom"/>
</dbReference>
<dbReference type="InterPro" id="IPR013824">
    <property type="entry name" value="Topo_IA_cen_sub1"/>
</dbReference>
<dbReference type="Gene3D" id="3.40.50.140">
    <property type="match status" value="1"/>
</dbReference>
<dbReference type="AlphaFoldDB" id="A0A1F6MQF2"/>
<dbReference type="GO" id="GO:0046872">
    <property type="term" value="F:metal ion binding"/>
    <property type="evidence" value="ECO:0007669"/>
    <property type="project" value="UniProtKB-KW"/>
</dbReference>
<dbReference type="SUPFAM" id="SSF56712">
    <property type="entry name" value="Prokaryotic type I DNA topoisomerase"/>
    <property type="match status" value="1"/>
</dbReference>
<comment type="catalytic activity">
    <reaction evidence="1 8">
        <text>ATP-independent breakage of single-stranded DNA, followed by passage and rejoining.</text>
        <dbReference type="EC" id="5.6.2.1"/>
    </reaction>
</comment>
<comment type="function">
    <text evidence="8">Releases the supercoiling and torsional tension of DNA, which is introduced during the DNA replication and transcription, by transiently cleaving and rejoining one strand of the DNA duplex. Introduces a single-strand break via transesterification at a target site in duplex DNA. The scissile phosphodiester is attacked by the catalytic tyrosine of the enzyme, resulting in the formation of a DNA-(5'-phosphotyrosyl)-enzyme intermediate and the expulsion of a 3'-OH DNA strand. The free DNA strand then undergoes passage around the unbroken strand, thus removing DNA supercoils. Finally, in the religation step, the DNA 3'-OH attacks the covalent intermediate to expel the active-site tyrosine and restore the DNA phosphodiester backbone.</text>
</comment>
<feature type="domain" description="Toprim" evidence="10">
    <location>
        <begin position="3"/>
        <end position="114"/>
    </location>
</feature>
<dbReference type="Pfam" id="PF01751">
    <property type="entry name" value="Toprim"/>
    <property type="match status" value="1"/>
</dbReference>
<dbReference type="PROSITE" id="PS00396">
    <property type="entry name" value="TOPO_IA_1"/>
    <property type="match status" value="1"/>
</dbReference>
<dbReference type="InterPro" id="IPR023406">
    <property type="entry name" value="Topo_IA_AS"/>
</dbReference>
<keyword evidence="6 8" id="KW-0238">DNA-binding</keyword>
<dbReference type="Gene3D" id="1.10.460.10">
    <property type="entry name" value="Topoisomerase I, domain 2"/>
    <property type="match status" value="1"/>
</dbReference>
<dbReference type="GO" id="GO:0006265">
    <property type="term" value="P:DNA topological change"/>
    <property type="evidence" value="ECO:0007669"/>
    <property type="project" value="UniProtKB-UniRule"/>
</dbReference>
<accession>A0A1F6MQF2</accession>
<dbReference type="SMART" id="SM00436">
    <property type="entry name" value="TOP1Bc"/>
    <property type="match status" value="1"/>
</dbReference>
<name>A0A1F6MQF2_9BACT</name>
<dbReference type="InterPro" id="IPR013825">
    <property type="entry name" value="Topo_IA_cen_sub2"/>
</dbReference>
<dbReference type="InterPro" id="IPR034149">
    <property type="entry name" value="TOPRIM_TopoI"/>
</dbReference>
<feature type="region of interest" description="Interaction with DNA" evidence="8">
    <location>
        <begin position="164"/>
        <end position="169"/>
    </location>
</feature>
<dbReference type="SMART" id="SM00493">
    <property type="entry name" value="TOPRIM"/>
    <property type="match status" value="1"/>
</dbReference>
<feature type="site" description="Interaction with DNA" evidence="8">
    <location>
        <position position="156"/>
    </location>
</feature>
<evidence type="ECO:0000256" key="4">
    <source>
        <dbReference type="ARBA" id="ARBA00022842"/>
    </source>
</evidence>
<evidence type="ECO:0000256" key="9">
    <source>
        <dbReference type="SAM" id="MobiDB-lite"/>
    </source>
</evidence>
<evidence type="ECO:0000256" key="7">
    <source>
        <dbReference type="ARBA" id="ARBA00023235"/>
    </source>
</evidence>